<dbReference type="SUPFAM" id="SSF54637">
    <property type="entry name" value="Thioesterase/thiol ester dehydrase-isomerase"/>
    <property type="match status" value="1"/>
</dbReference>
<organism evidence="2 3">
    <name type="scientific">Prauserella cavernicola</name>
    <dbReference type="NCBI Taxonomy" id="2800127"/>
    <lineage>
        <taxon>Bacteria</taxon>
        <taxon>Bacillati</taxon>
        <taxon>Actinomycetota</taxon>
        <taxon>Actinomycetes</taxon>
        <taxon>Pseudonocardiales</taxon>
        <taxon>Pseudonocardiaceae</taxon>
        <taxon>Prauserella</taxon>
    </lineage>
</organism>
<proteinExistence type="predicted"/>
<name>A0A934QN51_9PSEU</name>
<feature type="region of interest" description="Disordered" evidence="1">
    <location>
        <begin position="173"/>
        <end position="202"/>
    </location>
</feature>
<feature type="region of interest" description="Disordered" evidence="1">
    <location>
        <begin position="1"/>
        <end position="22"/>
    </location>
</feature>
<evidence type="ECO:0000313" key="3">
    <source>
        <dbReference type="Proteomes" id="UP000635245"/>
    </source>
</evidence>
<evidence type="ECO:0008006" key="4">
    <source>
        <dbReference type="Google" id="ProtNLM"/>
    </source>
</evidence>
<dbReference type="PANTHER" id="PTHR28152:SF1">
    <property type="entry name" value="HYDROXYACYL-THIOESTER DEHYDRATASE TYPE 2, MITOCHONDRIAL"/>
    <property type="match status" value="1"/>
</dbReference>
<dbReference type="InterPro" id="IPR029069">
    <property type="entry name" value="HotDog_dom_sf"/>
</dbReference>
<reference evidence="2" key="1">
    <citation type="submission" date="2020-12" db="EMBL/GenBank/DDBJ databases">
        <title>Prauserella sp. ASG 168, a novel actinomycete isolated from cave rock.</title>
        <authorList>
            <person name="Suriyachadkun C."/>
        </authorList>
    </citation>
    <scope>NUCLEOTIDE SEQUENCE</scope>
    <source>
        <strain evidence="2">ASG 168</strain>
    </source>
</reference>
<dbReference type="GO" id="GO:0019171">
    <property type="term" value="F:(3R)-hydroxyacyl-[acyl-carrier-protein] dehydratase activity"/>
    <property type="evidence" value="ECO:0007669"/>
    <property type="project" value="TreeGrafter"/>
</dbReference>
<dbReference type="EMBL" id="JAENJH010000001">
    <property type="protein sequence ID" value="MBK1783530.1"/>
    <property type="molecule type" value="Genomic_DNA"/>
</dbReference>
<dbReference type="PANTHER" id="PTHR28152">
    <property type="entry name" value="HYDROXYACYL-THIOESTER DEHYDRATASE TYPE 2, MITOCHONDRIAL"/>
    <property type="match status" value="1"/>
</dbReference>
<evidence type="ECO:0000313" key="2">
    <source>
        <dbReference type="EMBL" id="MBK1783530.1"/>
    </source>
</evidence>
<dbReference type="AlphaFoldDB" id="A0A934QN51"/>
<sequence>MSLRADDAVDQPLPDPWTSARLDPPVDAPGDLVAMVADFAPPPLHATCVLDAWRAQALAGVLGVEPPAEREGDALPLGWHEVYFRDPLARGDLAEDGHAAEHGLMPRERPRRRVFGGASLTSVRPLRLGDDVTRTSLLEDCRIKAGGTGWLLLLTELHDYAVAGHTALRERRRVVLRHDGPAPTTSPRTPRPAASEPAAPDAAQTLTFDPVTLFRFSALTYNPHRIHYDHRYATQVEGHANLLVHGPLSALSLLDLARRSSPTPLSRYDFSLSSPAYVDTALALAGSIADGRWSLTGTQDGRRVITATAS</sequence>
<accession>A0A934QN51</accession>
<feature type="compositionally biased region" description="Low complexity" evidence="1">
    <location>
        <begin position="181"/>
        <end position="202"/>
    </location>
</feature>
<keyword evidence="3" id="KW-1185">Reference proteome</keyword>
<evidence type="ECO:0000256" key="1">
    <source>
        <dbReference type="SAM" id="MobiDB-lite"/>
    </source>
</evidence>
<dbReference type="InterPro" id="IPR052741">
    <property type="entry name" value="Mitochondrial_HTD2"/>
</dbReference>
<gene>
    <name evidence="2" type="ORF">JHE00_04265</name>
</gene>
<dbReference type="Proteomes" id="UP000635245">
    <property type="component" value="Unassembled WGS sequence"/>
</dbReference>
<dbReference type="RefSeq" id="WP_200314922.1">
    <property type="nucleotide sequence ID" value="NZ_JAENJH010000001.1"/>
</dbReference>
<dbReference type="Gene3D" id="3.10.129.10">
    <property type="entry name" value="Hotdog Thioesterase"/>
    <property type="match status" value="1"/>
</dbReference>
<protein>
    <recommendedName>
        <fullName evidence="4">N-terminal of MaoC-like dehydratase domain-containing protein</fullName>
    </recommendedName>
</protein>
<comment type="caution">
    <text evidence="2">The sequence shown here is derived from an EMBL/GenBank/DDBJ whole genome shotgun (WGS) entry which is preliminary data.</text>
</comment>